<gene>
    <name evidence="1" type="ORF">ACHE_80496S</name>
</gene>
<proteinExistence type="predicted"/>
<keyword evidence="2" id="KW-1185">Reference proteome</keyword>
<dbReference type="EMBL" id="AP024423">
    <property type="protein sequence ID" value="BCR92596.1"/>
    <property type="molecule type" value="Genomic_DNA"/>
</dbReference>
<name>A0A7R7VXL5_ASPCH</name>
<reference evidence="1" key="2">
    <citation type="submission" date="2021-02" db="EMBL/GenBank/DDBJ databases">
        <title>Aspergillus chevalieri M1 genome sequence.</title>
        <authorList>
            <person name="Kadooka C."/>
            <person name="Mori K."/>
            <person name="Futagami T."/>
        </authorList>
    </citation>
    <scope>NUCLEOTIDE SEQUENCE</scope>
    <source>
        <strain evidence="1">M1</strain>
    </source>
</reference>
<dbReference type="AlphaFoldDB" id="A0A7R7VXL5"/>
<reference evidence="1" key="1">
    <citation type="submission" date="2021-01" db="EMBL/GenBank/DDBJ databases">
        <authorList>
            <consortium name="Aspergillus chevalieri M1 genome sequencing consortium"/>
            <person name="Kazuki M."/>
            <person name="Futagami T."/>
        </authorList>
    </citation>
    <scope>NUCLEOTIDE SEQUENCE</scope>
    <source>
        <strain evidence="1">M1</strain>
    </source>
</reference>
<dbReference type="GeneID" id="66986945"/>
<dbReference type="Pfam" id="PF11917">
    <property type="entry name" value="DUF3435"/>
    <property type="match status" value="1"/>
</dbReference>
<organism evidence="1 2">
    <name type="scientific">Aspergillus chevalieri</name>
    <name type="common">Eurotium chevalieri</name>
    <dbReference type="NCBI Taxonomy" id="182096"/>
    <lineage>
        <taxon>Eukaryota</taxon>
        <taxon>Fungi</taxon>
        <taxon>Dikarya</taxon>
        <taxon>Ascomycota</taxon>
        <taxon>Pezizomycotina</taxon>
        <taxon>Eurotiomycetes</taxon>
        <taxon>Eurotiomycetidae</taxon>
        <taxon>Eurotiales</taxon>
        <taxon>Aspergillaceae</taxon>
        <taxon>Aspergillus</taxon>
        <taxon>Aspergillus subgen. Aspergillus</taxon>
    </lineage>
</organism>
<dbReference type="KEGG" id="ache:ACHE_80496S"/>
<evidence type="ECO:0000313" key="2">
    <source>
        <dbReference type="Proteomes" id="UP000637239"/>
    </source>
</evidence>
<protein>
    <submittedName>
        <fullName evidence="1">Uncharacterized protein</fullName>
    </submittedName>
</protein>
<accession>A0A7R7VXL5</accession>
<evidence type="ECO:0000313" key="1">
    <source>
        <dbReference type="EMBL" id="BCR92596.1"/>
    </source>
</evidence>
<dbReference type="PANTHER" id="PTHR37535">
    <property type="entry name" value="FLUG DOMAIN PROTEIN"/>
    <property type="match status" value="1"/>
</dbReference>
<dbReference type="RefSeq" id="XP_043141109.1">
    <property type="nucleotide sequence ID" value="XM_043283873.1"/>
</dbReference>
<sequence>MTAEDRRLKLIQERSRLAESRGFTAAYQRETEEQDNVVCLKQRAPATEATYSRAIENWCLWRLSRNEPESKNFAKEEPDPSAQTLKLFAEDFVVTRKDLPSQSTVRHNISCFVAEWERKTGRTLPKYLKNDVYNYIDNVLTPKYHLTVQHREKFPVTNKDLSYLLRHLFEEDDHDYPHELMRIYCAFTLSLFSASGARAGAVVEASSYPGSNESLYYRWTSTGQVKYWVTMDQEFLKGQRYNKSNLIPRNWVPEQKVLGRNFPFWLMVVGLADQAFKGIRTVEELLDKRPPRGRESWSFEWDDCKKELPILRMVKTDGADNHRSLTFASLRHHFYSLAKRACFRDVLRIHGIRGAVANKLDVRASEAARSQALHHQNPETYLNYQSKVLAIDVQAPYWDLEPDLECLDMERSMAHHRDINVPHRLSAEAMEELERDPEMIDINNRIVILTEKILKNPEDHKDLTRERTHLYNKAAKKRQKALKEFVRSWWTSSYSEYVAGNNFTERDTTSLFDIYCKYMPERNRLRGDLFTEVPINSQTGRQCLQDLVNHLKMDSAPYV</sequence>
<dbReference type="Proteomes" id="UP000637239">
    <property type="component" value="Chromosome 8"/>
</dbReference>
<dbReference type="InterPro" id="IPR021842">
    <property type="entry name" value="DUF3435"/>
</dbReference>
<dbReference type="PANTHER" id="PTHR37535:SF3">
    <property type="entry name" value="FLUG DOMAIN-CONTAINING PROTEIN"/>
    <property type="match status" value="1"/>
</dbReference>